<evidence type="ECO:0000256" key="2">
    <source>
        <dbReference type="ARBA" id="ARBA00004664"/>
    </source>
</evidence>
<keyword evidence="6 9" id="KW-0822">Tryptophan biosynthesis</keyword>
<dbReference type="UniPathway" id="UPA00035">
    <property type="reaction ID" value="UER00042"/>
</dbReference>
<evidence type="ECO:0000256" key="9">
    <source>
        <dbReference type="HAMAP-Rule" id="MF_00135"/>
    </source>
</evidence>
<comment type="catalytic activity">
    <reaction evidence="1 9">
        <text>N-(5-phospho-beta-D-ribosyl)anthranilate = 1-(2-carboxyphenylamino)-1-deoxy-D-ribulose 5-phosphate</text>
        <dbReference type="Rhea" id="RHEA:21540"/>
        <dbReference type="ChEBI" id="CHEBI:18277"/>
        <dbReference type="ChEBI" id="CHEBI:58613"/>
        <dbReference type="EC" id="5.3.1.24"/>
    </reaction>
</comment>
<dbReference type="InterPro" id="IPR013785">
    <property type="entry name" value="Aldolase_TIM"/>
</dbReference>
<dbReference type="InterPro" id="IPR011060">
    <property type="entry name" value="RibuloseP-bd_barrel"/>
</dbReference>
<protein>
    <recommendedName>
        <fullName evidence="4 9">N-(5'-phosphoribosyl)anthranilate isomerase</fullName>
        <shortName evidence="9">PRAI</shortName>
        <ecNumber evidence="3 9">5.3.1.24</ecNumber>
    </recommendedName>
</protein>
<accession>A0A5B9VXZ6</accession>
<dbReference type="Pfam" id="PF00697">
    <property type="entry name" value="PRAI"/>
    <property type="match status" value="1"/>
</dbReference>
<evidence type="ECO:0000313" key="12">
    <source>
        <dbReference type="EMBL" id="QEH33019.1"/>
    </source>
</evidence>
<dbReference type="CDD" id="cd00405">
    <property type="entry name" value="PRAI"/>
    <property type="match status" value="1"/>
</dbReference>
<dbReference type="PANTHER" id="PTHR42894:SF1">
    <property type="entry name" value="N-(5'-PHOSPHORIBOSYL)ANTHRANILATE ISOMERASE"/>
    <property type="match status" value="1"/>
</dbReference>
<evidence type="ECO:0000256" key="4">
    <source>
        <dbReference type="ARBA" id="ARBA00022272"/>
    </source>
</evidence>
<dbReference type="RefSeq" id="WP_148592609.1">
    <property type="nucleotide sequence ID" value="NZ_CP042997.1"/>
</dbReference>
<dbReference type="GO" id="GO:0004640">
    <property type="term" value="F:phosphoribosylanthranilate isomerase activity"/>
    <property type="evidence" value="ECO:0007669"/>
    <property type="project" value="UniProtKB-UniRule"/>
</dbReference>
<evidence type="ECO:0000256" key="8">
    <source>
        <dbReference type="ARBA" id="ARBA00023235"/>
    </source>
</evidence>
<keyword evidence="5 9" id="KW-0028">Amino-acid biosynthesis</keyword>
<keyword evidence="13" id="KW-1185">Reference proteome</keyword>
<dbReference type="Gene3D" id="3.20.20.70">
    <property type="entry name" value="Aldolase class I"/>
    <property type="match status" value="1"/>
</dbReference>
<dbReference type="EC" id="5.3.1.24" evidence="3 9"/>
<dbReference type="PANTHER" id="PTHR42894">
    <property type="entry name" value="N-(5'-PHOSPHORIBOSYL)ANTHRANILATE ISOMERASE"/>
    <property type="match status" value="1"/>
</dbReference>
<dbReference type="GO" id="GO:0000162">
    <property type="term" value="P:L-tryptophan biosynthetic process"/>
    <property type="evidence" value="ECO:0007669"/>
    <property type="project" value="UniProtKB-UniRule"/>
</dbReference>
<gene>
    <name evidence="9 12" type="primary">trpF</name>
    <name evidence="12" type="ORF">OJF2_15140</name>
</gene>
<sequence>MELSPTLPTGAAPAVLVKICGLTRADEAASCIAAGADWIGLNFHPGSPRFLDPDRSGEIVSAIGSPERAVGLFVNRPAAEVARVAARLGISTVQLHGDEPPEDLVALTHLRIVRAFRLGRPEDVEAMAGYLDRARSLGRVPDAVLVDALVAGVAGGTGTVVAGPVLDRLASMATSDSLPPMILAGGLNPENVRGRVDRVRPWMVDVASGVESGPGRKDPRLVAAFIRAARGEPRERPGQPVDKGSGAD</sequence>
<evidence type="ECO:0000256" key="7">
    <source>
        <dbReference type="ARBA" id="ARBA00023141"/>
    </source>
</evidence>
<feature type="region of interest" description="Disordered" evidence="10">
    <location>
        <begin position="228"/>
        <end position="248"/>
    </location>
</feature>
<proteinExistence type="inferred from homology"/>
<comment type="pathway">
    <text evidence="2 9">Amino-acid biosynthesis; L-tryptophan biosynthesis; L-tryptophan from chorismate: step 3/5.</text>
</comment>
<reference evidence="12 13" key="1">
    <citation type="submission" date="2019-08" db="EMBL/GenBank/DDBJ databases">
        <title>Deep-cultivation of Planctomycetes and their phenomic and genomic characterization uncovers novel biology.</title>
        <authorList>
            <person name="Wiegand S."/>
            <person name="Jogler M."/>
            <person name="Boedeker C."/>
            <person name="Pinto D."/>
            <person name="Vollmers J."/>
            <person name="Rivas-Marin E."/>
            <person name="Kohn T."/>
            <person name="Peeters S.H."/>
            <person name="Heuer A."/>
            <person name="Rast P."/>
            <person name="Oberbeckmann S."/>
            <person name="Bunk B."/>
            <person name="Jeske O."/>
            <person name="Meyerdierks A."/>
            <person name="Storesund J.E."/>
            <person name="Kallscheuer N."/>
            <person name="Luecker S."/>
            <person name="Lage O.M."/>
            <person name="Pohl T."/>
            <person name="Merkel B.J."/>
            <person name="Hornburger P."/>
            <person name="Mueller R.-W."/>
            <person name="Bruemmer F."/>
            <person name="Labrenz M."/>
            <person name="Spormann A.M."/>
            <person name="Op den Camp H."/>
            <person name="Overmann J."/>
            <person name="Amann R."/>
            <person name="Jetten M.S.M."/>
            <person name="Mascher T."/>
            <person name="Medema M.H."/>
            <person name="Devos D.P."/>
            <person name="Kaster A.-K."/>
            <person name="Ovreas L."/>
            <person name="Rohde M."/>
            <person name="Galperin M.Y."/>
            <person name="Jogler C."/>
        </authorList>
    </citation>
    <scope>NUCLEOTIDE SEQUENCE [LARGE SCALE GENOMIC DNA]</scope>
    <source>
        <strain evidence="12 13">OJF2</strain>
    </source>
</reference>
<evidence type="ECO:0000256" key="3">
    <source>
        <dbReference type="ARBA" id="ARBA00012572"/>
    </source>
</evidence>
<dbReference type="KEGG" id="agv:OJF2_15140"/>
<organism evidence="12 13">
    <name type="scientific">Aquisphaera giovannonii</name>
    <dbReference type="NCBI Taxonomy" id="406548"/>
    <lineage>
        <taxon>Bacteria</taxon>
        <taxon>Pseudomonadati</taxon>
        <taxon>Planctomycetota</taxon>
        <taxon>Planctomycetia</taxon>
        <taxon>Isosphaerales</taxon>
        <taxon>Isosphaeraceae</taxon>
        <taxon>Aquisphaera</taxon>
    </lineage>
</organism>
<dbReference type="InterPro" id="IPR001240">
    <property type="entry name" value="PRAI_dom"/>
</dbReference>
<dbReference type="SUPFAM" id="SSF51366">
    <property type="entry name" value="Ribulose-phoshate binding barrel"/>
    <property type="match status" value="1"/>
</dbReference>
<dbReference type="HAMAP" id="MF_00135">
    <property type="entry name" value="PRAI"/>
    <property type="match status" value="1"/>
</dbReference>
<evidence type="ECO:0000313" key="13">
    <source>
        <dbReference type="Proteomes" id="UP000324233"/>
    </source>
</evidence>
<dbReference type="Proteomes" id="UP000324233">
    <property type="component" value="Chromosome"/>
</dbReference>
<feature type="domain" description="N-(5'phosphoribosyl) anthranilate isomerase (PRAI)" evidence="11">
    <location>
        <begin position="17"/>
        <end position="227"/>
    </location>
</feature>
<dbReference type="AlphaFoldDB" id="A0A5B9VXZ6"/>
<dbReference type="EMBL" id="CP042997">
    <property type="protein sequence ID" value="QEH33019.1"/>
    <property type="molecule type" value="Genomic_DNA"/>
</dbReference>
<comment type="similarity">
    <text evidence="9">Belongs to the TrpF family.</text>
</comment>
<evidence type="ECO:0000256" key="10">
    <source>
        <dbReference type="SAM" id="MobiDB-lite"/>
    </source>
</evidence>
<evidence type="ECO:0000256" key="6">
    <source>
        <dbReference type="ARBA" id="ARBA00022822"/>
    </source>
</evidence>
<evidence type="ECO:0000259" key="11">
    <source>
        <dbReference type="Pfam" id="PF00697"/>
    </source>
</evidence>
<name>A0A5B9VXZ6_9BACT</name>
<dbReference type="OrthoDB" id="9786954at2"/>
<evidence type="ECO:0000256" key="5">
    <source>
        <dbReference type="ARBA" id="ARBA00022605"/>
    </source>
</evidence>
<evidence type="ECO:0000256" key="1">
    <source>
        <dbReference type="ARBA" id="ARBA00001164"/>
    </source>
</evidence>
<dbReference type="InterPro" id="IPR044643">
    <property type="entry name" value="TrpF_fam"/>
</dbReference>
<keyword evidence="7 9" id="KW-0057">Aromatic amino acid biosynthesis</keyword>
<keyword evidence="8 9" id="KW-0413">Isomerase</keyword>